<dbReference type="EMBL" id="CP064030">
    <property type="protein sequence ID" value="QRN52417.1"/>
    <property type="molecule type" value="Genomic_DNA"/>
</dbReference>
<dbReference type="RefSeq" id="WP_188799665.1">
    <property type="nucleotide sequence ID" value="NZ_BMIZ01000002.1"/>
</dbReference>
<reference evidence="1 2" key="1">
    <citation type="submission" date="2020-10" db="EMBL/GenBank/DDBJ databases">
        <title>Phylogeny of dyella-like bacteria.</title>
        <authorList>
            <person name="Fu J."/>
        </authorList>
    </citation>
    <scope>NUCLEOTIDE SEQUENCE [LARGE SCALE GENOMIC DNA]</scope>
    <source>
        <strain evidence="1 2">DHOB09</strain>
    </source>
</reference>
<keyword evidence="2" id="KW-1185">Reference proteome</keyword>
<organism evidence="1 2">
    <name type="scientific">Dyella caseinilytica</name>
    <dbReference type="NCBI Taxonomy" id="1849581"/>
    <lineage>
        <taxon>Bacteria</taxon>
        <taxon>Pseudomonadati</taxon>
        <taxon>Pseudomonadota</taxon>
        <taxon>Gammaproteobacteria</taxon>
        <taxon>Lysobacterales</taxon>
        <taxon>Rhodanobacteraceae</taxon>
        <taxon>Dyella</taxon>
    </lineage>
</organism>
<accession>A0ABX7GPR8</accession>
<name>A0ABX7GPR8_9GAMM</name>
<evidence type="ECO:0000313" key="1">
    <source>
        <dbReference type="EMBL" id="QRN52417.1"/>
    </source>
</evidence>
<dbReference type="Proteomes" id="UP000663181">
    <property type="component" value="Chromosome"/>
</dbReference>
<sequence length="82" mass="9407">MKTSNQAEPNHSRDIAARILAEAFGLNLDEARQLVAVADAELQGRRYMPMGRDFFRMAATLSTEFRCCQRHFALKIRFNAYP</sequence>
<gene>
    <name evidence="1" type="ORF">ISN74_13120</name>
</gene>
<protein>
    <submittedName>
        <fullName evidence="1">Uncharacterized protein</fullName>
    </submittedName>
</protein>
<proteinExistence type="predicted"/>
<evidence type="ECO:0000313" key="2">
    <source>
        <dbReference type="Proteomes" id="UP000663181"/>
    </source>
</evidence>